<dbReference type="Gene3D" id="3.30.379.10">
    <property type="entry name" value="Chitobiase/beta-hexosaminidase domain 2-like"/>
    <property type="match status" value="1"/>
</dbReference>
<feature type="non-terminal residue" evidence="4">
    <location>
        <position position="149"/>
    </location>
</feature>
<name>A0ABS7CLN4_9BACL</name>
<feature type="domain" description="Alpha glucuronidase N-terminal" evidence="2">
    <location>
        <begin position="1"/>
        <end position="34"/>
    </location>
</feature>
<dbReference type="SUPFAM" id="SSF51445">
    <property type="entry name" value="(Trans)glycosidases"/>
    <property type="match status" value="1"/>
</dbReference>
<proteinExistence type="predicted"/>
<protein>
    <submittedName>
        <fullName evidence="4">Alpha-glucuronidase</fullName>
    </submittedName>
</protein>
<dbReference type="InterPro" id="IPR011100">
    <property type="entry name" value="Glyco_hydro_67_cat"/>
</dbReference>
<dbReference type="InterPro" id="IPR017853">
    <property type="entry name" value="GH"/>
</dbReference>
<dbReference type="PANTHER" id="PTHR39207">
    <property type="entry name" value="ALPHA-GLUCURONIDASE A"/>
    <property type="match status" value="1"/>
</dbReference>
<feature type="domain" description="Glycosyl hydrolase family 67 catalytic" evidence="3">
    <location>
        <begin position="38"/>
        <end position="149"/>
    </location>
</feature>
<reference evidence="4 5" key="1">
    <citation type="submission" date="2021-07" db="EMBL/GenBank/DDBJ databases">
        <title>Paenibacillus radiodurans sp. nov., isolated from the southeastern edge of Tengger Desert.</title>
        <authorList>
            <person name="Zhang G."/>
        </authorList>
    </citation>
    <scope>NUCLEOTIDE SEQUENCE [LARGE SCALE GENOMIC DNA]</scope>
    <source>
        <strain evidence="4 5">CCM 7311</strain>
    </source>
</reference>
<organism evidence="4 5">
    <name type="scientific">Paenibacillus sepulcri</name>
    <dbReference type="NCBI Taxonomy" id="359917"/>
    <lineage>
        <taxon>Bacteria</taxon>
        <taxon>Bacillati</taxon>
        <taxon>Bacillota</taxon>
        <taxon>Bacilli</taxon>
        <taxon>Bacillales</taxon>
        <taxon>Paenibacillaceae</taxon>
        <taxon>Paenibacillus</taxon>
    </lineage>
</organism>
<gene>
    <name evidence="4" type="ORF">K0U00_48075</name>
</gene>
<keyword evidence="1" id="KW-0378">Hydrolase</keyword>
<dbReference type="Gene3D" id="3.20.20.80">
    <property type="entry name" value="Glycosidases"/>
    <property type="match status" value="1"/>
</dbReference>
<evidence type="ECO:0000259" key="2">
    <source>
        <dbReference type="Pfam" id="PF03648"/>
    </source>
</evidence>
<dbReference type="InterPro" id="IPR005154">
    <property type="entry name" value="Glyco_hydro_67_aGlcAse_N"/>
</dbReference>
<evidence type="ECO:0000313" key="4">
    <source>
        <dbReference type="EMBL" id="MBW7461835.1"/>
    </source>
</evidence>
<evidence type="ECO:0000313" key="5">
    <source>
        <dbReference type="Proteomes" id="UP001519887"/>
    </source>
</evidence>
<evidence type="ECO:0000256" key="1">
    <source>
        <dbReference type="ARBA" id="ARBA00022801"/>
    </source>
</evidence>
<dbReference type="SUPFAM" id="SSF55545">
    <property type="entry name" value="beta-N-acetylhexosaminidase-like domain"/>
    <property type="match status" value="1"/>
</dbReference>
<dbReference type="Pfam" id="PF03648">
    <property type="entry name" value="Glyco_hydro_67N"/>
    <property type="match status" value="1"/>
</dbReference>
<feature type="non-terminal residue" evidence="4">
    <location>
        <position position="1"/>
    </location>
</feature>
<dbReference type="Pfam" id="PF07488">
    <property type="entry name" value="Glyco_hydro_67M"/>
    <property type="match status" value="1"/>
</dbReference>
<keyword evidence="5" id="KW-1185">Reference proteome</keyword>
<dbReference type="InterPro" id="IPR029018">
    <property type="entry name" value="Hex-like_dom2"/>
</dbReference>
<dbReference type="Proteomes" id="UP001519887">
    <property type="component" value="Unassembled WGS sequence"/>
</dbReference>
<dbReference type="EMBL" id="JAHZIK010003321">
    <property type="protein sequence ID" value="MBW7461835.1"/>
    <property type="molecule type" value="Genomic_DNA"/>
</dbReference>
<accession>A0ABS7CLN4</accession>
<dbReference type="PANTHER" id="PTHR39207:SF1">
    <property type="entry name" value="ALPHA-GLUCURONIDASE A"/>
    <property type="match status" value="1"/>
</dbReference>
<evidence type="ECO:0000259" key="3">
    <source>
        <dbReference type="Pfam" id="PF07488"/>
    </source>
</evidence>
<sequence length="149" mass="16483">DEGYVIRTEEDAGSQYIVLAGKTDKGVLYAVFHLLRLMQDGASLEGLSIAENPKNGLRMIDHWDNMDGSIERGYAGKSIFYRDSDIAADMARIRDYARLLASVGLNAVSINNVNVHRVETTLITDVFLPKVAQIAGVFRSYGIKLFLSI</sequence>
<comment type="caution">
    <text evidence="4">The sequence shown here is derived from an EMBL/GenBank/DDBJ whole genome shotgun (WGS) entry which is preliminary data.</text>
</comment>